<dbReference type="InterPro" id="IPR029787">
    <property type="entry name" value="Nucleotide_cyclase"/>
</dbReference>
<dbReference type="Gene3D" id="3.30.450.20">
    <property type="entry name" value="PAS domain"/>
    <property type="match status" value="2"/>
</dbReference>
<organism evidence="6 7">
    <name type="scientific">Sulfurihydrogenibium azorense (strain DSM 15241 / OCM 825 / Az-Fu1)</name>
    <dbReference type="NCBI Taxonomy" id="204536"/>
    <lineage>
        <taxon>Bacteria</taxon>
        <taxon>Pseudomonadati</taxon>
        <taxon>Aquificota</taxon>
        <taxon>Aquificia</taxon>
        <taxon>Aquificales</taxon>
        <taxon>Hydrogenothermaceae</taxon>
        <taxon>Sulfurihydrogenibium</taxon>
    </lineage>
</organism>
<evidence type="ECO:0000256" key="1">
    <source>
        <dbReference type="SAM" id="Coils"/>
    </source>
</evidence>
<dbReference type="Pfam" id="PF08447">
    <property type="entry name" value="PAS_3"/>
    <property type="match status" value="1"/>
</dbReference>
<dbReference type="InterPro" id="IPR013767">
    <property type="entry name" value="PAS_fold"/>
</dbReference>
<dbReference type="SUPFAM" id="SSF55073">
    <property type="entry name" value="Nucleotide cyclase"/>
    <property type="match status" value="1"/>
</dbReference>
<proteinExistence type="predicted"/>
<feature type="domain" description="PAS" evidence="2">
    <location>
        <begin position="140"/>
        <end position="186"/>
    </location>
</feature>
<dbReference type="KEGG" id="saf:SULAZ_1249"/>
<evidence type="ECO:0000313" key="6">
    <source>
        <dbReference type="EMBL" id="ACN99778.1"/>
    </source>
</evidence>
<sequence>MFLKETSQNFELLRRIIDKSPDIIFTIDLDGKILYVNDTFSEILGYSKEEVIGKHIMEIATEESIYNACMISVKSTGKCLDQETIFRKKDGTLVHVVKNVNALYNEKGDIEYLIVNARDLTHLDNLNKQLQTLKEQLEKRYELIYSIFLNISDAVAILDKDGYYLEQNKSHENLIGYSIEELIGKTPNIHMKKDDLEKIFQEIKSKGSYLGEIQIKTKSGEHKDVELFAFALYDENGKISNIIGIKKDRSLEKELIYLDKLTNLPNRIKLMEDLKNLKEYKVIIVNIDSFKEINDVYGIKIGDMLLNALGNRLKDIGKKHNFNVYKLSGDEFLILIDRFYPKTFLESLVNEIFYEVQSKPFEIEGLSIPIDITIGAAEGSKDETKALEKADMALKYAKQSKKNFVCYDETLKIQEIYQNNISWVRNLKKAIDEDGFLVYYQPILNNQTNKIEKYESLVRVKIDNTVYSPFYFLEIAKKSKLYLAITKKVFKEAIKHAKDYEISINLSVLDILNEEISTEIIKTLKESDLKITFEILESEGIENYEDVSGFIKNVKSFGAKVAIDDFGSGYSNFAYILKLDVDYIKIDASLIKNIHQDINSQIIVENIVNLAKKLGIKTIAEFVHCKEVFEKVKELGIDYSQGYYISEPKDRIS</sequence>
<dbReference type="InterPro" id="IPR000700">
    <property type="entry name" value="PAS-assoc_C"/>
</dbReference>
<dbReference type="InterPro" id="IPR000160">
    <property type="entry name" value="GGDEF_dom"/>
</dbReference>
<dbReference type="eggNOG" id="COG2199">
    <property type="taxonomic scope" value="Bacteria"/>
</dbReference>
<dbReference type="HOGENOM" id="CLU_000445_70_50_0"/>
<keyword evidence="1" id="KW-0175">Coiled coil</keyword>
<dbReference type="Gene3D" id="3.20.20.450">
    <property type="entry name" value="EAL domain"/>
    <property type="match status" value="1"/>
</dbReference>
<dbReference type="GO" id="GO:0006355">
    <property type="term" value="P:regulation of DNA-templated transcription"/>
    <property type="evidence" value="ECO:0007669"/>
    <property type="project" value="InterPro"/>
</dbReference>
<dbReference type="AlphaFoldDB" id="C1DVT2"/>
<dbReference type="InterPro" id="IPR035965">
    <property type="entry name" value="PAS-like_dom_sf"/>
</dbReference>
<dbReference type="Proteomes" id="UP000001369">
    <property type="component" value="Chromosome"/>
</dbReference>
<dbReference type="InterPro" id="IPR052155">
    <property type="entry name" value="Biofilm_reg_signaling"/>
</dbReference>
<dbReference type="SUPFAM" id="SSF55785">
    <property type="entry name" value="PYP-like sensor domain (PAS domain)"/>
    <property type="match status" value="2"/>
</dbReference>
<dbReference type="SMART" id="SM00052">
    <property type="entry name" value="EAL"/>
    <property type="match status" value="1"/>
</dbReference>
<dbReference type="InterPro" id="IPR000014">
    <property type="entry name" value="PAS"/>
</dbReference>
<evidence type="ECO:0000313" key="7">
    <source>
        <dbReference type="Proteomes" id="UP000001369"/>
    </source>
</evidence>
<dbReference type="CDD" id="cd01948">
    <property type="entry name" value="EAL"/>
    <property type="match status" value="1"/>
</dbReference>
<dbReference type="eggNOG" id="COG3829">
    <property type="taxonomic scope" value="Bacteria"/>
</dbReference>
<accession>C1DVT2</accession>
<dbReference type="InterPro" id="IPR013655">
    <property type="entry name" value="PAS_fold_3"/>
</dbReference>
<dbReference type="Pfam" id="PF00989">
    <property type="entry name" value="PAS"/>
    <property type="match status" value="1"/>
</dbReference>
<protein>
    <submittedName>
        <fullName evidence="6">Diguanylate cyclase/phosphodiesterase</fullName>
    </submittedName>
</protein>
<dbReference type="SMART" id="SM00267">
    <property type="entry name" value="GGDEF"/>
    <property type="match status" value="1"/>
</dbReference>
<dbReference type="CDD" id="cd01949">
    <property type="entry name" value="GGDEF"/>
    <property type="match status" value="1"/>
</dbReference>
<feature type="domain" description="EAL" evidence="4">
    <location>
        <begin position="420"/>
        <end position="653"/>
    </location>
</feature>
<dbReference type="Pfam" id="PF00563">
    <property type="entry name" value="EAL"/>
    <property type="match status" value="1"/>
</dbReference>
<dbReference type="SUPFAM" id="SSF141868">
    <property type="entry name" value="EAL domain-like"/>
    <property type="match status" value="1"/>
</dbReference>
<evidence type="ECO:0000259" key="5">
    <source>
        <dbReference type="PROSITE" id="PS50887"/>
    </source>
</evidence>
<evidence type="ECO:0000259" key="4">
    <source>
        <dbReference type="PROSITE" id="PS50883"/>
    </source>
</evidence>
<feature type="domain" description="PAC" evidence="3">
    <location>
        <begin position="80"/>
        <end position="132"/>
    </location>
</feature>
<dbReference type="PROSITE" id="PS50112">
    <property type="entry name" value="PAS"/>
    <property type="match status" value="2"/>
</dbReference>
<dbReference type="PROSITE" id="PS50887">
    <property type="entry name" value="GGDEF"/>
    <property type="match status" value="1"/>
</dbReference>
<dbReference type="STRING" id="204536.SULAZ_1249"/>
<dbReference type="PROSITE" id="PS50883">
    <property type="entry name" value="EAL"/>
    <property type="match status" value="1"/>
</dbReference>
<dbReference type="CDD" id="cd00130">
    <property type="entry name" value="PAS"/>
    <property type="match status" value="2"/>
</dbReference>
<dbReference type="Pfam" id="PF00990">
    <property type="entry name" value="GGDEF"/>
    <property type="match status" value="1"/>
</dbReference>
<dbReference type="PANTHER" id="PTHR44757:SF2">
    <property type="entry name" value="BIOFILM ARCHITECTURE MAINTENANCE PROTEIN MBAA"/>
    <property type="match status" value="1"/>
</dbReference>
<feature type="domain" description="PAS" evidence="2">
    <location>
        <begin position="9"/>
        <end position="64"/>
    </location>
</feature>
<dbReference type="SMART" id="SM00086">
    <property type="entry name" value="PAC"/>
    <property type="match status" value="2"/>
</dbReference>
<dbReference type="NCBIfam" id="TIGR00229">
    <property type="entry name" value="sensory_box"/>
    <property type="match status" value="2"/>
</dbReference>
<dbReference type="InterPro" id="IPR043128">
    <property type="entry name" value="Rev_trsase/Diguanyl_cyclase"/>
</dbReference>
<dbReference type="OrthoDB" id="7057390at2"/>
<evidence type="ECO:0000259" key="2">
    <source>
        <dbReference type="PROSITE" id="PS50112"/>
    </source>
</evidence>
<reference evidence="6 7" key="1">
    <citation type="journal article" date="2009" name="J. Bacteriol.">
        <title>Complete and draft genome sequences of six members of the Aquificales.</title>
        <authorList>
            <person name="Reysenbach A.L."/>
            <person name="Hamamura N."/>
            <person name="Podar M."/>
            <person name="Griffiths E."/>
            <person name="Ferreira S."/>
            <person name="Hochstein R."/>
            <person name="Heidelberg J."/>
            <person name="Johnson J."/>
            <person name="Mead D."/>
            <person name="Pohorille A."/>
            <person name="Sarmiento M."/>
            <person name="Schweighofer K."/>
            <person name="Seshadri R."/>
            <person name="Voytek M.A."/>
        </authorList>
    </citation>
    <scope>NUCLEOTIDE SEQUENCE [LARGE SCALE GENOMIC DNA]</scope>
    <source>
        <strain evidence="7">Az-Fu1 / DSM 15241 / OCM 825</strain>
    </source>
</reference>
<dbReference type="InterPro" id="IPR001610">
    <property type="entry name" value="PAC"/>
</dbReference>
<dbReference type="Gene3D" id="3.30.70.270">
    <property type="match status" value="1"/>
</dbReference>
<dbReference type="SMART" id="SM00091">
    <property type="entry name" value="PAS"/>
    <property type="match status" value="2"/>
</dbReference>
<keyword evidence="7" id="KW-1185">Reference proteome</keyword>
<name>C1DVT2_SULAA</name>
<gene>
    <name evidence="6" type="ordered locus">SULAZ_1249</name>
</gene>
<evidence type="ECO:0000259" key="3">
    <source>
        <dbReference type="PROSITE" id="PS50113"/>
    </source>
</evidence>
<dbReference type="PANTHER" id="PTHR44757">
    <property type="entry name" value="DIGUANYLATE CYCLASE DGCP"/>
    <property type="match status" value="1"/>
</dbReference>
<dbReference type="RefSeq" id="WP_012675086.1">
    <property type="nucleotide sequence ID" value="NC_012438.1"/>
</dbReference>
<dbReference type="EMBL" id="CP001229">
    <property type="protein sequence ID" value="ACN99778.1"/>
    <property type="molecule type" value="Genomic_DNA"/>
</dbReference>
<feature type="coiled-coil region" evidence="1">
    <location>
        <begin position="116"/>
        <end position="143"/>
    </location>
</feature>
<dbReference type="InterPro" id="IPR001633">
    <property type="entry name" value="EAL_dom"/>
</dbReference>
<dbReference type="PROSITE" id="PS50113">
    <property type="entry name" value="PAC"/>
    <property type="match status" value="1"/>
</dbReference>
<dbReference type="NCBIfam" id="TIGR00254">
    <property type="entry name" value="GGDEF"/>
    <property type="match status" value="1"/>
</dbReference>
<dbReference type="InterPro" id="IPR035919">
    <property type="entry name" value="EAL_sf"/>
</dbReference>
<feature type="domain" description="GGDEF" evidence="5">
    <location>
        <begin position="278"/>
        <end position="410"/>
    </location>
</feature>
<dbReference type="eggNOG" id="COG2200">
    <property type="taxonomic scope" value="Bacteria"/>
</dbReference>